<proteinExistence type="predicted"/>
<dbReference type="OrthoDB" id="7869995at2"/>
<reference evidence="2 3" key="1">
    <citation type="journal article" date="2014" name="FEMS Microbiol. Ecol.">
        <title>Genomic differentiation among two strains of the PS1 clade isolated from geographically separated marine habitats.</title>
        <authorList>
            <person name="Jimenez-Infante F."/>
            <person name="Ngugi D.K."/>
            <person name="Alam I."/>
            <person name="Rashid M."/>
            <person name="Baalawi W."/>
            <person name="Kamau A.A."/>
            <person name="Bajic V.B."/>
            <person name="Stingl U."/>
        </authorList>
    </citation>
    <scope>NUCLEOTIDE SEQUENCE [LARGE SCALE GENOMIC DNA]</scope>
    <source>
        <strain evidence="2 3">RS24</strain>
    </source>
</reference>
<dbReference type="AlphaFoldDB" id="U2XY05"/>
<dbReference type="STRING" id="1397666.RS24_00761"/>
<dbReference type="RefSeq" id="WP_021776798.1">
    <property type="nucleotide sequence ID" value="NZ_AWXE01000001.1"/>
</dbReference>
<evidence type="ECO:0000256" key="1">
    <source>
        <dbReference type="SAM" id="MobiDB-lite"/>
    </source>
</evidence>
<name>U2XY05_9PROT</name>
<evidence type="ECO:0000313" key="3">
    <source>
        <dbReference type="Proteomes" id="UP000016762"/>
    </source>
</evidence>
<protein>
    <submittedName>
        <fullName evidence="2">Uncharacterized protein</fullName>
    </submittedName>
</protein>
<dbReference type="Proteomes" id="UP000016762">
    <property type="component" value="Unassembled WGS sequence"/>
</dbReference>
<dbReference type="EMBL" id="AWXE01000001">
    <property type="protein sequence ID" value="ERL47781.1"/>
    <property type="molecule type" value="Genomic_DNA"/>
</dbReference>
<dbReference type="eggNOG" id="ENOG502ZJKA">
    <property type="taxonomic scope" value="Bacteria"/>
</dbReference>
<comment type="caution">
    <text evidence="2">The sequence shown here is derived from an EMBL/GenBank/DDBJ whole genome shotgun (WGS) entry which is preliminary data.</text>
</comment>
<organism evidence="2 3">
    <name type="scientific">Candidatus Micropelagius thuwalensis</name>
    <dbReference type="NCBI Taxonomy" id="1397666"/>
    <lineage>
        <taxon>Bacteria</taxon>
        <taxon>Pseudomonadati</taxon>
        <taxon>Pseudomonadota</taxon>
        <taxon>Alphaproteobacteria</taxon>
        <taxon>PS1 clade</taxon>
        <taxon>Candidatus Micropelagius</taxon>
    </lineage>
</organism>
<feature type="compositionally biased region" description="Pro residues" evidence="1">
    <location>
        <begin position="369"/>
        <end position="380"/>
    </location>
</feature>
<keyword evidence="3" id="KW-1185">Reference proteome</keyword>
<accession>U2XY05</accession>
<feature type="region of interest" description="Disordered" evidence="1">
    <location>
        <begin position="361"/>
        <end position="380"/>
    </location>
</feature>
<gene>
    <name evidence="2" type="ORF">RS24_00761</name>
</gene>
<evidence type="ECO:0000313" key="2">
    <source>
        <dbReference type="EMBL" id="ERL47781.1"/>
    </source>
</evidence>
<sequence length="380" mass="42980">MYELADSLNVMASNLKNLGVGISMRAFLRDSRYVEMHEDLDELEFWLSAVVQKFGKGEVWTGQPDLSQLFEFFCYSQIIQAFEAEGFVVSERGSDLPVHYFVRLQNPSSKIRATILYDQEIVGADEINENDYAPIVCSLKNRPANGWFRPDFTIIFEKDGYSGFVFLDSKYQSHQKARKAVSALATKYLTNLVGNLKDGKPCMYIGVMCLPDSNEKPESKSQMSEELSIGGNMEPYFSHGYHLMSAKNNALSSLIPNLINKFEGLLEQKILDRTEQNGVPVRRVPEPRNLIVKAKQNFIREKGYSRYTKHFAPTVTNEMAAKIKGMLLRGDKPQDIALYFGINGGRVSEIKSGEKFSTVQPETYNNLPPEGPYPPLSNFI</sequence>